<dbReference type="GO" id="GO:0016747">
    <property type="term" value="F:acyltransferase activity, transferring groups other than amino-acyl groups"/>
    <property type="evidence" value="ECO:0007669"/>
    <property type="project" value="InterPro"/>
</dbReference>
<sequence>MLFQRITEPHPYLPSIQVWYESSFPADERRQFDELLQLLPCPDMHLCALTDEERLVGFLIYWQWPGVVFLEHFAIDPNLRGNQLGQRALAHLQELDSPRYLLEVELPTDELSRRRIQFYERQGFSVNPFPYAQPPYQRGNPPIPMHLMSSPFMLSREDFDSHSQSINERVYKRFYSKD</sequence>
<dbReference type="RefSeq" id="WP_097125570.1">
    <property type="nucleotide sequence ID" value="NZ_OCNH01000001.1"/>
</dbReference>
<evidence type="ECO:0000259" key="1">
    <source>
        <dbReference type="PROSITE" id="PS51186"/>
    </source>
</evidence>
<dbReference type="EMBL" id="OCNH01000001">
    <property type="protein sequence ID" value="SOD82024.1"/>
    <property type="molecule type" value="Genomic_DNA"/>
</dbReference>
<dbReference type="Proteomes" id="UP000219452">
    <property type="component" value="Unassembled WGS sequence"/>
</dbReference>
<feature type="domain" description="N-acetyltransferase" evidence="1">
    <location>
        <begin position="1"/>
        <end position="150"/>
    </location>
</feature>
<dbReference type="SUPFAM" id="SSF55729">
    <property type="entry name" value="Acyl-CoA N-acyltransferases (Nat)"/>
    <property type="match status" value="1"/>
</dbReference>
<gene>
    <name evidence="2" type="ORF">SAMN06269250_1995</name>
</gene>
<name>A0A286FGU6_9BACT</name>
<dbReference type="InterPro" id="IPR016181">
    <property type="entry name" value="Acyl_CoA_acyltransferase"/>
</dbReference>
<accession>A0A286FGU6</accession>
<keyword evidence="2" id="KW-0808">Transferase</keyword>
<reference evidence="3" key="1">
    <citation type="submission" date="2017-09" db="EMBL/GenBank/DDBJ databases">
        <authorList>
            <person name="Varghese N."/>
            <person name="Submissions S."/>
        </authorList>
    </citation>
    <scope>NUCLEOTIDE SEQUENCE [LARGE SCALE GENOMIC DNA]</scope>
    <source>
        <strain evidence="3">DSM 29961</strain>
    </source>
</reference>
<dbReference type="PROSITE" id="PS51186">
    <property type="entry name" value="GNAT"/>
    <property type="match status" value="1"/>
</dbReference>
<dbReference type="InterPro" id="IPR000182">
    <property type="entry name" value="GNAT_dom"/>
</dbReference>
<dbReference type="AlphaFoldDB" id="A0A286FGU6"/>
<dbReference type="Gene3D" id="3.40.630.30">
    <property type="match status" value="1"/>
</dbReference>
<evidence type="ECO:0000313" key="3">
    <source>
        <dbReference type="Proteomes" id="UP000219452"/>
    </source>
</evidence>
<dbReference type="Pfam" id="PF00583">
    <property type="entry name" value="Acetyltransf_1"/>
    <property type="match status" value="1"/>
</dbReference>
<keyword evidence="3" id="KW-1185">Reference proteome</keyword>
<protein>
    <submittedName>
        <fullName evidence="2">Acetyltransferase (GNAT) family protein</fullName>
    </submittedName>
</protein>
<dbReference type="OrthoDB" id="9127144at2"/>
<proteinExistence type="predicted"/>
<organism evidence="2 3">
    <name type="scientific">Spirosoma fluviale</name>
    <dbReference type="NCBI Taxonomy" id="1597977"/>
    <lineage>
        <taxon>Bacteria</taxon>
        <taxon>Pseudomonadati</taxon>
        <taxon>Bacteroidota</taxon>
        <taxon>Cytophagia</taxon>
        <taxon>Cytophagales</taxon>
        <taxon>Cytophagaceae</taxon>
        <taxon>Spirosoma</taxon>
    </lineage>
</organism>
<evidence type="ECO:0000313" key="2">
    <source>
        <dbReference type="EMBL" id="SOD82024.1"/>
    </source>
</evidence>